<sequence length="284" mass="33251">MPFYIQWMCNFFKPNDEDSEQKISNSNLPVICFPETCKSNGKFGLIAFKSNSFKHVSTVNLIFLESKRLIIKASLSTYESNWIADLFWVFYLPFTIFKIRAIGNVSRKENESLEVFAKRIQKEMADRTNLSATNYTHQDLKDFIKKSQTESRKNNSQKIPKLESRISKSDCNNEKFSQQIKEILPFVPINVIREDVYLTKDIDATIERILIGKVQYKPLTEEENEKETSSDQNKGNFGSKNFGQTSTQRIASFQERRDQMYRIARVKYLQKYMREISDGMNLTQ</sequence>
<comment type="caution">
    <text evidence="2">The sequence shown here is derived from an EMBL/GenBank/DDBJ whole genome shotgun (WGS) entry which is preliminary data.</text>
</comment>
<name>A0A132ADG3_SARSC</name>
<reference evidence="2 3" key="1">
    <citation type="journal article" date="2015" name="Parasit. Vectors">
        <title>Draft genome of the scabies mite.</title>
        <authorList>
            <person name="Rider S.D.Jr."/>
            <person name="Morgan M.S."/>
            <person name="Arlian L.G."/>
        </authorList>
    </citation>
    <scope>NUCLEOTIDE SEQUENCE [LARGE SCALE GENOMIC DNA]</scope>
    <source>
        <strain evidence="2">Arlian Lab</strain>
    </source>
</reference>
<dbReference type="Proteomes" id="UP000616769">
    <property type="component" value="Unassembled WGS sequence"/>
</dbReference>
<proteinExistence type="predicted"/>
<protein>
    <recommendedName>
        <fullName evidence="4">CUE domain-containing protein</fullName>
    </recommendedName>
</protein>
<evidence type="ECO:0000313" key="3">
    <source>
        <dbReference type="Proteomes" id="UP000616769"/>
    </source>
</evidence>
<evidence type="ECO:0000313" key="2">
    <source>
        <dbReference type="EMBL" id="KPM09012.1"/>
    </source>
</evidence>
<dbReference type="Gene3D" id="1.10.8.10">
    <property type="entry name" value="DNA helicase RuvA subunit, C-terminal domain"/>
    <property type="match status" value="1"/>
</dbReference>
<feature type="compositionally biased region" description="Polar residues" evidence="1">
    <location>
        <begin position="230"/>
        <end position="246"/>
    </location>
</feature>
<feature type="region of interest" description="Disordered" evidence="1">
    <location>
        <begin position="220"/>
        <end position="246"/>
    </location>
</feature>
<gene>
    <name evidence="2" type="ORF">QR98_0075410</name>
</gene>
<dbReference type="OrthoDB" id="1854593at2759"/>
<dbReference type="EMBL" id="JXLN01013005">
    <property type="protein sequence ID" value="KPM09012.1"/>
    <property type="molecule type" value="Genomic_DNA"/>
</dbReference>
<dbReference type="AlphaFoldDB" id="A0A132ADG3"/>
<evidence type="ECO:0008006" key="4">
    <source>
        <dbReference type="Google" id="ProtNLM"/>
    </source>
</evidence>
<dbReference type="VEuPathDB" id="VectorBase:SSCA004576"/>
<organism evidence="2 3">
    <name type="scientific">Sarcoptes scabiei</name>
    <name type="common">Itch mite</name>
    <name type="synonym">Acarus scabiei</name>
    <dbReference type="NCBI Taxonomy" id="52283"/>
    <lineage>
        <taxon>Eukaryota</taxon>
        <taxon>Metazoa</taxon>
        <taxon>Ecdysozoa</taxon>
        <taxon>Arthropoda</taxon>
        <taxon>Chelicerata</taxon>
        <taxon>Arachnida</taxon>
        <taxon>Acari</taxon>
        <taxon>Acariformes</taxon>
        <taxon>Sarcoptiformes</taxon>
        <taxon>Astigmata</taxon>
        <taxon>Psoroptidia</taxon>
        <taxon>Sarcoptoidea</taxon>
        <taxon>Sarcoptidae</taxon>
        <taxon>Sarcoptinae</taxon>
        <taxon>Sarcoptes</taxon>
    </lineage>
</organism>
<evidence type="ECO:0000256" key="1">
    <source>
        <dbReference type="SAM" id="MobiDB-lite"/>
    </source>
</evidence>
<accession>A0A132ADG3</accession>